<dbReference type="Gene3D" id="2.130.10.130">
    <property type="entry name" value="Integrin alpha, N-terminal"/>
    <property type="match status" value="1"/>
</dbReference>
<dbReference type="SMART" id="SM00191">
    <property type="entry name" value="Int_alpha"/>
    <property type="match status" value="1"/>
</dbReference>
<dbReference type="GO" id="GO:0007229">
    <property type="term" value="P:integrin-mediated signaling pathway"/>
    <property type="evidence" value="ECO:0007669"/>
    <property type="project" value="TreeGrafter"/>
</dbReference>
<name>A0A3Q2ZIL8_KRYMA</name>
<dbReference type="GO" id="GO:0005178">
    <property type="term" value="F:integrin binding"/>
    <property type="evidence" value="ECO:0007669"/>
    <property type="project" value="TreeGrafter"/>
</dbReference>
<dbReference type="PANTHER" id="PTHR23220:SF122">
    <property type="entry name" value="INTEGRIN ALPHA-PS1"/>
    <property type="match status" value="1"/>
</dbReference>
<keyword evidence="2" id="KW-0812">Transmembrane</keyword>
<reference evidence="3" key="2">
    <citation type="submission" date="2025-09" db="UniProtKB">
        <authorList>
            <consortium name="Ensembl"/>
        </authorList>
    </citation>
    <scope>IDENTIFICATION</scope>
</reference>
<dbReference type="GO" id="GO:0050900">
    <property type="term" value="P:leukocyte migration"/>
    <property type="evidence" value="ECO:0007669"/>
    <property type="project" value="TreeGrafter"/>
</dbReference>
<evidence type="ECO:0000313" key="3">
    <source>
        <dbReference type="Ensembl" id="ENSKMAP00000003468.1"/>
    </source>
</evidence>
<dbReference type="GO" id="GO:0098609">
    <property type="term" value="P:cell-cell adhesion"/>
    <property type="evidence" value="ECO:0007669"/>
    <property type="project" value="TreeGrafter"/>
</dbReference>
<keyword evidence="2" id="KW-1133">Transmembrane helix</keyword>
<dbReference type="InterPro" id="IPR013519">
    <property type="entry name" value="Int_alpha_beta-p"/>
</dbReference>
<dbReference type="GO" id="GO:0033627">
    <property type="term" value="P:cell adhesion mediated by integrin"/>
    <property type="evidence" value="ECO:0007669"/>
    <property type="project" value="TreeGrafter"/>
</dbReference>
<evidence type="ECO:0000256" key="2">
    <source>
        <dbReference type="SAM" id="Phobius"/>
    </source>
</evidence>
<dbReference type="Proteomes" id="UP000264800">
    <property type="component" value="Unplaced"/>
</dbReference>
<evidence type="ECO:0000256" key="1">
    <source>
        <dbReference type="PROSITE-ProRule" id="PRU00803"/>
    </source>
</evidence>
<dbReference type="Ensembl" id="ENSKMAT00000003533.1">
    <property type="protein sequence ID" value="ENSKMAP00000003468.1"/>
    <property type="gene ID" value="ENSKMAG00000002534.1"/>
</dbReference>
<proteinExistence type="predicted"/>
<keyword evidence="4" id="KW-1185">Reference proteome</keyword>
<dbReference type="SUPFAM" id="SSF69318">
    <property type="entry name" value="Integrin alpha N-terminal domain"/>
    <property type="match status" value="1"/>
</dbReference>
<dbReference type="PANTHER" id="PTHR23220">
    <property type="entry name" value="INTEGRIN ALPHA"/>
    <property type="match status" value="1"/>
</dbReference>
<dbReference type="InterPro" id="IPR028994">
    <property type="entry name" value="Integrin_alpha_N"/>
</dbReference>
<accession>A0A3Q2ZIL8</accession>
<dbReference type="GO" id="GO:0009897">
    <property type="term" value="C:external side of plasma membrane"/>
    <property type="evidence" value="ECO:0007669"/>
    <property type="project" value="TreeGrafter"/>
</dbReference>
<dbReference type="GO" id="GO:0008305">
    <property type="term" value="C:integrin complex"/>
    <property type="evidence" value="ECO:0007669"/>
    <property type="project" value="TreeGrafter"/>
</dbReference>
<evidence type="ECO:0000313" key="4">
    <source>
        <dbReference type="Proteomes" id="UP000264800"/>
    </source>
</evidence>
<organism evidence="3 4">
    <name type="scientific">Kryptolebias marmoratus</name>
    <name type="common">Mangrove killifish</name>
    <name type="synonym">Rivulus marmoratus</name>
    <dbReference type="NCBI Taxonomy" id="37003"/>
    <lineage>
        <taxon>Eukaryota</taxon>
        <taxon>Metazoa</taxon>
        <taxon>Chordata</taxon>
        <taxon>Craniata</taxon>
        <taxon>Vertebrata</taxon>
        <taxon>Euteleostomi</taxon>
        <taxon>Actinopterygii</taxon>
        <taxon>Neopterygii</taxon>
        <taxon>Teleostei</taxon>
        <taxon>Neoteleostei</taxon>
        <taxon>Acanthomorphata</taxon>
        <taxon>Ovalentaria</taxon>
        <taxon>Atherinomorphae</taxon>
        <taxon>Cyprinodontiformes</taxon>
        <taxon>Rivulidae</taxon>
        <taxon>Kryptolebias</taxon>
    </lineage>
</organism>
<keyword evidence="2" id="KW-0472">Membrane</keyword>
<dbReference type="GeneTree" id="ENSGT00940000157746"/>
<feature type="repeat" description="FG-GAP" evidence="1">
    <location>
        <begin position="34"/>
        <end position="98"/>
    </location>
</feature>
<dbReference type="AlphaFoldDB" id="A0A3Q2ZIL8"/>
<sequence>PGPGPGSVCVSMATGVCAVLSVCASVCVAFNVDTSFAVLKTGEAGSLFGFSVALHEDLKTRGHLLFIGAPRARAEPHIPANRTGGVYRCPVTSDQSDCTRMNFVYPGESHLLDMWLGVSVFSQGQPGGKVLVSLSSDWLIEFFRS</sequence>
<dbReference type="PROSITE" id="PS51470">
    <property type="entry name" value="FG_GAP"/>
    <property type="match status" value="1"/>
</dbReference>
<dbReference type="GO" id="GO:0007160">
    <property type="term" value="P:cell-matrix adhesion"/>
    <property type="evidence" value="ECO:0007669"/>
    <property type="project" value="TreeGrafter"/>
</dbReference>
<protein>
    <submittedName>
        <fullName evidence="3">Integrin alpha-3-like</fullName>
    </submittedName>
</protein>
<reference evidence="3" key="1">
    <citation type="submission" date="2025-08" db="UniProtKB">
        <authorList>
            <consortium name="Ensembl"/>
        </authorList>
    </citation>
    <scope>IDENTIFICATION</scope>
</reference>
<feature type="transmembrane region" description="Helical" evidence="2">
    <location>
        <begin position="12"/>
        <end position="32"/>
    </location>
</feature>